<dbReference type="Pfam" id="PF07715">
    <property type="entry name" value="Plug"/>
    <property type="match status" value="1"/>
</dbReference>
<evidence type="ECO:0000256" key="4">
    <source>
        <dbReference type="RuleBase" id="RU003357"/>
    </source>
</evidence>
<comment type="similarity">
    <text evidence="4">Belongs to the TonB-dependent receptor family.</text>
</comment>
<dbReference type="InterPro" id="IPR010104">
    <property type="entry name" value="TonB_rcpt_bac"/>
</dbReference>
<gene>
    <name evidence="8" type="ORF">A7X83_01250</name>
</gene>
<dbReference type="Gene3D" id="2.170.130.10">
    <property type="entry name" value="TonB-dependent receptor, plug domain"/>
    <property type="match status" value="1"/>
</dbReference>
<dbReference type="PANTHER" id="PTHR40980">
    <property type="entry name" value="PLUG DOMAIN-CONTAINING PROTEIN"/>
    <property type="match status" value="1"/>
</dbReference>
<evidence type="ECO:0000256" key="1">
    <source>
        <dbReference type="ARBA" id="ARBA00004442"/>
    </source>
</evidence>
<feature type="domain" description="TonB-dependent receptor-like beta-barrel" evidence="6">
    <location>
        <begin position="492"/>
        <end position="1012"/>
    </location>
</feature>
<evidence type="ECO:0000256" key="2">
    <source>
        <dbReference type="ARBA" id="ARBA00023136"/>
    </source>
</evidence>
<evidence type="ECO:0000313" key="9">
    <source>
        <dbReference type="Proteomes" id="UP000249614"/>
    </source>
</evidence>
<protein>
    <submittedName>
        <fullName evidence="8">TonB-dependent receptor</fullName>
    </submittedName>
</protein>
<evidence type="ECO:0000256" key="3">
    <source>
        <dbReference type="ARBA" id="ARBA00023237"/>
    </source>
</evidence>
<dbReference type="InterPro" id="IPR012910">
    <property type="entry name" value="Plug_dom"/>
</dbReference>
<dbReference type="RefSeq" id="WP_111113092.1">
    <property type="nucleotide sequence ID" value="NZ_LXXM01000193.1"/>
</dbReference>
<sequence>MGMKHSTRTHGQDALSLAIALALAAAVVPAGAAAQQATSTGSQEATNLDSVQVTGYRYAIEKSLEQKRDANAVVEVITAEDVGKFPDKNVADALQRVPGVIITRSGGEGKNVSVRGLASDLTLTQLNGNYVATSETNDEASRSFNYTLLPSNMLSAAELYKTPEARIDEGGIGGTVILRTRRPLDMEANSGFASIEGTSSDTSSGVDPQASAMYSWHSKDERFGLLIGATKQVRTNRSMEVSTEDWQWYSDRVDANGGVIHDYVWNAAGRTRNPAVDVYGNALPDASQFWGRSGIYNQNGGHYSGFFMPTSVNFAVRDERRERTGGQLTFQFKPLDNVTMTANYFRFELQGNYTQNMLKVPEWNLARVAGDGNWEGGRMLNGFTMDPSGTIVTGAQYQMQPGRNYICSEDQAAAAGLRPGGWGPDDCTIPTPQLTGTYSKEKALSQTADLTIDWDISPLWKASFAGGRTWSEGGPSMNFRMSAKPRRQVNGQWQAGNTYSAWDLTGTPSVNFSPDLQQQLMNGIAEVDTGSTDSSWKRTEVKQNHFQADVTKLFEAGWLDSIQFGAKYSDGKVHRNTGNTYWVCQGADPSDYSKRYQAGCDSTAGIAQPGFFLSKPMDNIAGGFNANVFPGINYPAYIDYLNNRYGSVQNRTEDDFVYDVQEKVYSGYFQANFRTERLRGNIGVRVARTKQHAASSDSVERFNDYFADNAAGSPLACTDPSAAALLGSNSGYGCESGFVRLPDALARAKTYELSSLEKTYTDILPSFNIAWDITDSLVLRGAASKVIARPSYTNIAYPGGLSYYSDEYSNDRRVAGGATNPGWYGSGSNKELEPFKATQYDLSLEWYFKPGAVAGVGVFRKDVKNFTVPVVRDQQMNVGGQNVTVQKYETQANGRDGVSQGVEIYGQYTLDFGLGFQANYTYNDTNMASVEINGEQIGSSPLVGSAKNQANFTMFYENEKFLARASYNRRGVVVGGLNNGFSSYSEPYDQLDLNAAYNIREDLALTASVLNVTKSEQRVHLGNDTKARLLSNTYSGRQYYVGLTWKF</sequence>
<dbReference type="AlphaFoldDB" id="A0A2W6IT14"/>
<dbReference type="InterPro" id="IPR037066">
    <property type="entry name" value="Plug_dom_sf"/>
</dbReference>
<keyword evidence="8" id="KW-0675">Receptor</keyword>
<dbReference type="InterPro" id="IPR036942">
    <property type="entry name" value="Beta-barrel_TonB_sf"/>
</dbReference>
<dbReference type="PANTHER" id="PTHR40980:SF3">
    <property type="entry name" value="TONB-DEPENDENT RECEPTOR-LIKE BETA-BARREL DOMAIN-CONTAINING PROTEIN"/>
    <property type="match status" value="1"/>
</dbReference>
<evidence type="ECO:0000259" key="6">
    <source>
        <dbReference type="Pfam" id="PF00593"/>
    </source>
</evidence>
<dbReference type="InterPro" id="IPR000531">
    <property type="entry name" value="Beta-barrel_TonB"/>
</dbReference>
<keyword evidence="5" id="KW-0732">Signal</keyword>
<feature type="signal peptide" evidence="5">
    <location>
        <begin position="1"/>
        <end position="32"/>
    </location>
</feature>
<keyword evidence="2 4" id="KW-0472">Membrane</keyword>
<dbReference type="EMBL" id="LXXM01000193">
    <property type="protein sequence ID" value="PZS89659.1"/>
    <property type="molecule type" value="Genomic_DNA"/>
</dbReference>
<dbReference type="Gene3D" id="2.40.170.20">
    <property type="entry name" value="TonB-dependent receptor, beta-barrel domain"/>
    <property type="match status" value="1"/>
</dbReference>
<dbReference type="SUPFAM" id="SSF56935">
    <property type="entry name" value="Porins"/>
    <property type="match status" value="1"/>
</dbReference>
<accession>A0A2W6IT14</accession>
<dbReference type="GO" id="GO:0009279">
    <property type="term" value="C:cell outer membrane"/>
    <property type="evidence" value="ECO:0007669"/>
    <property type="project" value="UniProtKB-SubCell"/>
</dbReference>
<keyword evidence="3" id="KW-0998">Cell outer membrane</keyword>
<keyword evidence="4" id="KW-0798">TonB box</keyword>
<evidence type="ECO:0000313" key="8">
    <source>
        <dbReference type="EMBL" id="PZS89659.1"/>
    </source>
</evidence>
<reference evidence="8 9" key="1">
    <citation type="submission" date="2016-05" db="EMBL/GenBank/DDBJ databases">
        <authorList>
            <person name="Lavstsen T."/>
            <person name="Jespersen J.S."/>
        </authorList>
    </citation>
    <scope>NUCLEOTIDE SEQUENCE [LARGE SCALE GENOMIC DNA]</scope>
    <source>
        <strain evidence="8 9">SM-5815</strain>
    </source>
</reference>
<organism evidence="8 9">
    <name type="scientific">Stenotrophomonas maltophilia</name>
    <name type="common">Pseudomonas maltophilia</name>
    <name type="synonym">Xanthomonas maltophilia</name>
    <dbReference type="NCBI Taxonomy" id="40324"/>
    <lineage>
        <taxon>Bacteria</taxon>
        <taxon>Pseudomonadati</taxon>
        <taxon>Pseudomonadota</taxon>
        <taxon>Gammaproteobacteria</taxon>
        <taxon>Lysobacterales</taxon>
        <taxon>Lysobacteraceae</taxon>
        <taxon>Stenotrophomonas</taxon>
        <taxon>Stenotrophomonas maltophilia group</taxon>
    </lineage>
</organism>
<feature type="domain" description="TonB-dependent receptor plug" evidence="7">
    <location>
        <begin position="67"/>
        <end position="175"/>
    </location>
</feature>
<evidence type="ECO:0000259" key="7">
    <source>
        <dbReference type="Pfam" id="PF07715"/>
    </source>
</evidence>
<evidence type="ECO:0000256" key="5">
    <source>
        <dbReference type="SAM" id="SignalP"/>
    </source>
</evidence>
<feature type="chain" id="PRO_5016181875" evidence="5">
    <location>
        <begin position="33"/>
        <end position="1047"/>
    </location>
</feature>
<dbReference type="Proteomes" id="UP000249614">
    <property type="component" value="Unassembled WGS sequence"/>
</dbReference>
<comment type="subcellular location">
    <subcellularLocation>
        <location evidence="1 4">Cell outer membrane</location>
    </subcellularLocation>
</comment>
<dbReference type="NCBIfam" id="TIGR01782">
    <property type="entry name" value="TonB-Xanth-Caul"/>
    <property type="match status" value="1"/>
</dbReference>
<dbReference type="Pfam" id="PF00593">
    <property type="entry name" value="TonB_dep_Rec_b-barrel"/>
    <property type="match status" value="1"/>
</dbReference>
<name>A0A2W6IT14_STEMA</name>
<comment type="caution">
    <text evidence="8">The sequence shown here is derived from an EMBL/GenBank/DDBJ whole genome shotgun (WGS) entry which is preliminary data.</text>
</comment>
<proteinExistence type="inferred from homology"/>